<reference evidence="2" key="1">
    <citation type="submission" date="2011-06" db="EMBL/GenBank/DDBJ databases">
        <title>Complete genome sequence of Paenibacillus mucilaginosus KNP414.</title>
        <authorList>
            <person name="Wang J."/>
            <person name="Hu S."/>
            <person name="Hu X."/>
            <person name="Zhang B."/>
            <person name="Dong D."/>
            <person name="Zhang S."/>
            <person name="Zhao K."/>
            <person name="Wu D."/>
        </authorList>
    </citation>
    <scope>NUCLEOTIDE SEQUENCE [LARGE SCALE GENOMIC DNA]</scope>
    <source>
        <strain evidence="2">KNP414</strain>
    </source>
</reference>
<evidence type="ECO:0000313" key="2">
    <source>
        <dbReference type="Proteomes" id="UP000006620"/>
    </source>
</evidence>
<gene>
    <name evidence="1" type="ordered locus">KNP414_05166</name>
</gene>
<sequence>MERLTDLMQDAAPLPSMQLLRKSKTTAPQQRSCYLVRFPPEQPELYRASEPP</sequence>
<dbReference type="KEGG" id="pms:KNP414_05166"/>
<dbReference type="Proteomes" id="UP000006620">
    <property type="component" value="Chromosome"/>
</dbReference>
<name>F8F9K1_PAEMK</name>
<proteinExistence type="predicted"/>
<dbReference type="AlphaFoldDB" id="F8F9K1"/>
<reference evidence="1 2" key="2">
    <citation type="journal article" date="2013" name="Genome Announc.">
        <title>Genome Sequence of Growth-Improving Paenibacillus mucilaginosus Strain KNP414.</title>
        <authorList>
            <person name="Lu J.J."/>
            <person name="Wang J.F."/>
            <person name="Hu X.F."/>
        </authorList>
    </citation>
    <scope>NUCLEOTIDE SEQUENCE [LARGE SCALE GENOMIC DNA]</scope>
    <source>
        <strain evidence="1 2">KNP414</strain>
    </source>
</reference>
<accession>F8F9K1</accession>
<dbReference type="EMBL" id="CP002869">
    <property type="protein sequence ID" value="AEI43690.1"/>
    <property type="molecule type" value="Genomic_DNA"/>
</dbReference>
<dbReference type="HOGENOM" id="CLU_3082653_0_0_9"/>
<evidence type="ECO:0000313" key="1">
    <source>
        <dbReference type="EMBL" id="AEI43690.1"/>
    </source>
</evidence>
<protein>
    <submittedName>
        <fullName evidence="1">Uncharacterized protein</fullName>
    </submittedName>
</protein>
<organism evidence="1 2">
    <name type="scientific">Paenibacillus mucilaginosus (strain KNP414)</name>
    <dbReference type="NCBI Taxonomy" id="1036673"/>
    <lineage>
        <taxon>Bacteria</taxon>
        <taxon>Bacillati</taxon>
        <taxon>Bacillota</taxon>
        <taxon>Bacilli</taxon>
        <taxon>Bacillales</taxon>
        <taxon>Paenibacillaceae</taxon>
        <taxon>Paenibacillus</taxon>
    </lineage>
</organism>